<dbReference type="InterPro" id="IPR011993">
    <property type="entry name" value="PH-like_dom_sf"/>
</dbReference>
<dbReference type="Gene3D" id="2.30.29.30">
    <property type="entry name" value="Pleckstrin-homology domain (PH domain)/Phosphotyrosine-binding domain (PTB)"/>
    <property type="match status" value="1"/>
</dbReference>
<feature type="domain" description="PH" evidence="1">
    <location>
        <begin position="1"/>
        <end position="59"/>
    </location>
</feature>
<protein>
    <submittedName>
        <fullName evidence="3">PH domain-containing protein</fullName>
    </submittedName>
</protein>
<dbReference type="PROSITE" id="PS50003">
    <property type="entry name" value="PH_DOMAIN"/>
    <property type="match status" value="1"/>
</dbReference>
<evidence type="ECO:0000313" key="2">
    <source>
        <dbReference type="Proteomes" id="UP000887566"/>
    </source>
</evidence>
<dbReference type="Proteomes" id="UP000887566">
    <property type="component" value="Unplaced"/>
</dbReference>
<sequence length="153" mass="16734">YDTSFGCRGSVTIGKAIVELNESDDCRFDIAANESVWYLRAESADERQKWIDALDIYKMDSGFGSQTDLRRQGSLISLTSGKSCASTSSSAKTSQGLREKLTELQTFRDIVSKQVDNLQVYFDACTIGEHSDKAKNADVFGSLDASSSDGECN</sequence>
<name>A0A914V0Z4_9BILA</name>
<evidence type="ECO:0000259" key="1">
    <source>
        <dbReference type="PROSITE" id="PS50003"/>
    </source>
</evidence>
<dbReference type="AlphaFoldDB" id="A0A914V0Z4"/>
<dbReference type="InterPro" id="IPR001849">
    <property type="entry name" value="PH_domain"/>
</dbReference>
<accession>A0A914V0Z4</accession>
<keyword evidence="2" id="KW-1185">Reference proteome</keyword>
<organism evidence="2 3">
    <name type="scientific">Plectus sambesii</name>
    <dbReference type="NCBI Taxonomy" id="2011161"/>
    <lineage>
        <taxon>Eukaryota</taxon>
        <taxon>Metazoa</taxon>
        <taxon>Ecdysozoa</taxon>
        <taxon>Nematoda</taxon>
        <taxon>Chromadorea</taxon>
        <taxon>Plectida</taxon>
        <taxon>Plectina</taxon>
        <taxon>Plectoidea</taxon>
        <taxon>Plectidae</taxon>
        <taxon>Plectus</taxon>
    </lineage>
</organism>
<dbReference type="SUPFAM" id="SSF50729">
    <property type="entry name" value="PH domain-like"/>
    <property type="match status" value="1"/>
</dbReference>
<proteinExistence type="predicted"/>
<reference evidence="3" key="1">
    <citation type="submission" date="2022-11" db="UniProtKB">
        <authorList>
            <consortium name="WormBaseParasite"/>
        </authorList>
    </citation>
    <scope>IDENTIFICATION</scope>
</reference>
<dbReference type="WBParaSite" id="PSAMB.scaffold14339size1918.g36002.t1">
    <property type="protein sequence ID" value="PSAMB.scaffold14339size1918.g36002.t1"/>
    <property type="gene ID" value="PSAMB.scaffold14339size1918.g36002"/>
</dbReference>
<evidence type="ECO:0000313" key="3">
    <source>
        <dbReference type="WBParaSite" id="PSAMB.scaffold14339size1918.g36002.t1"/>
    </source>
</evidence>